<dbReference type="EMBL" id="PXOG01000182">
    <property type="protein sequence ID" value="RGP69418.1"/>
    <property type="molecule type" value="Genomic_DNA"/>
</dbReference>
<keyword evidence="1" id="KW-0732">Signal</keyword>
<evidence type="ECO:0000313" key="2">
    <source>
        <dbReference type="EMBL" id="RGP69418.1"/>
    </source>
</evidence>
<evidence type="ECO:0000256" key="1">
    <source>
        <dbReference type="SAM" id="SignalP"/>
    </source>
</evidence>
<accession>A0A395SAK5</accession>
<dbReference type="OrthoDB" id="4912193at2759"/>
<reference evidence="2 3" key="1">
    <citation type="journal article" date="2018" name="PLoS Pathog.">
        <title>Evolution of structural diversity of trichothecenes, a family of toxins produced by plant pathogenic and entomopathogenic fungi.</title>
        <authorList>
            <person name="Proctor R.H."/>
            <person name="McCormick S.P."/>
            <person name="Kim H.S."/>
            <person name="Cardoza R.E."/>
            <person name="Stanley A.M."/>
            <person name="Lindo L."/>
            <person name="Kelly A."/>
            <person name="Brown D.W."/>
            <person name="Lee T."/>
            <person name="Vaughan M.M."/>
            <person name="Alexander N.J."/>
            <person name="Busman M."/>
            <person name="Gutierrez S."/>
        </authorList>
    </citation>
    <scope>NUCLEOTIDE SEQUENCE [LARGE SCALE GENOMIC DNA]</scope>
    <source>
        <strain evidence="2 3">NRRL 20695</strain>
    </source>
</reference>
<name>A0A395SAK5_9HYPO</name>
<proteinExistence type="predicted"/>
<organism evidence="2 3">
    <name type="scientific">Fusarium longipes</name>
    <dbReference type="NCBI Taxonomy" id="694270"/>
    <lineage>
        <taxon>Eukaryota</taxon>
        <taxon>Fungi</taxon>
        <taxon>Dikarya</taxon>
        <taxon>Ascomycota</taxon>
        <taxon>Pezizomycotina</taxon>
        <taxon>Sordariomycetes</taxon>
        <taxon>Hypocreomycetidae</taxon>
        <taxon>Hypocreales</taxon>
        <taxon>Nectriaceae</taxon>
        <taxon>Fusarium</taxon>
    </lineage>
</organism>
<dbReference type="Proteomes" id="UP000266234">
    <property type="component" value="Unassembled WGS sequence"/>
</dbReference>
<gene>
    <name evidence="2" type="ORF">FLONG3_7751</name>
</gene>
<protein>
    <submittedName>
        <fullName evidence="2">Uncharacterized protein</fullName>
    </submittedName>
</protein>
<feature type="chain" id="PRO_5017348516" evidence="1">
    <location>
        <begin position="17"/>
        <end position="163"/>
    </location>
</feature>
<sequence>MKSLSLISLFCTLVTAAVIPRETVFDGHCCFTLHDVASGATVQENGNGNLLLNAGATPGFFCIDTSSSQPALRDSAFNSCFMNSSGEIKCIDPTPAFDSWKLKKSGSNTLLHRDDESTFNSCTKTSTSAKGTVLFSGPKHTGASKCNKVTLKAKNLKGTCKNF</sequence>
<keyword evidence="3" id="KW-1185">Reference proteome</keyword>
<comment type="caution">
    <text evidence="2">The sequence shown here is derived from an EMBL/GenBank/DDBJ whole genome shotgun (WGS) entry which is preliminary data.</text>
</comment>
<evidence type="ECO:0000313" key="3">
    <source>
        <dbReference type="Proteomes" id="UP000266234"/>
    </source>
</evidence>
<dbReference type="AlphaFoldDB" id="A0A395SAK5"/>
<feature type="signal peptide" evidence="1">
    <location>
        <begin position="1"/>
        <end position="16"/>
    </location>
</feature>